<keyword evidence="9 12" id="KW-0503">Monooxygenase</keyword>
<dbReference type="Gene3D" id="1.10.630.10">
    <property type="entry name" value="Cytochrome P450"/>
    <property type="match status" value="1"/>
</dbReference>
<evidence type="ECO:0000313" key="14">
    <source>
        <dbReference type="EMBL" id="TXG52485.1"/>
    </source>
</evidence>
<evidence type="ECO:0000256" key="11">
    <source>
        <dbReference type="PIRSR" id="PIRSR602401-1"/>
    </source>
</evidence>
<evidence type="ECO:0000256" key="1">
    <source>
        <dbReference type="ARBA" id="ARBA00004167"/>
    </source>
</evidence>
<dbReference type="EMBL" id="VAHF01000010">
    <property type="protein sequence ID" value="TXG52485.1"/>
    <property type="molecule type" value="Genomic_DNA"/>
</dbReference>
<name>A0A5C7H798_9ROSI</name>
<evidence type="ECO:0000256" key="3">
    <source>
        <dbReference type="ARBA" id="ARBA00022617"/>
    </source>
</evidence>
<keyword evidence="4 13" id="KW-0812">Transmembrane</keyword>
<keyword evidence="5 11" id="KW-0479">Metal-binding</keyword>
<evidence type="ECO:0000256" key="4">
    <source>
        <dbReference type="ARBA" id="ARBA00022692"/>
    </source>
</evidence>
<keyword evidence="3 11" id="KW-0349">Heme</keyword>
<comment type="subcellular location">
    <subcellularLocation>
        <location evidence="1">Membrane</location>
        <topology evidence="1">Single-pass membrane protein</topology>
    </subcellularLocation>
</comment>
<dbReference type="InterPro" id="IPR002401">
    <property type="entry name" value="Cyt_P450_E_grp-I"/>
</dbReference>
<evidence type="ECO:0000256" key="5">
    <source>
        <dbReference type="ARBA" id="ARBA00022723"/>
    </source>
</evidence>
<dbReference type="PANTHER" id="PTHR47947:SF62">
    <property type="entry name" value="CYTOCHROME P450, FAMILY 81, SUBFAMILY D, POLYPEPTIDE 5"/>
    <property type="match status" value="1"/>
</dbReference>
<evidence type="ECO:0008006" key="16">
    <source>
        <dbReference type="Google" id="ProtNLM"/>
    </source>
</evidence>
<evidence type="ECO:0000256" key="12">
    <source>
        <dbReference type="RuleBase" id="RU000461"/>
    </source>
</evidence>
<sequence>MITMDALYYLGLLVSILIIVYQFTVQRRINQHKNLPPSPPSLPIIGHFHLLKRPVHEALSNLSKKYGPIFLLRLGSRPILVLSSQAAIEECFSINDINFANRPILPSRRISQYNYTTLGAPYGHHWRNLRRFIALEIFSAKRLQMSSEIRAEEVKFMIKHLYKRSLEGVWKVDVKSFFYMLDFNIMMKMVAGKKCFEEEELDLDKITKGKLVDLEQTFGPSVNMALGDYFPYLRWLTYYGVEKQGIKFHKKRDAFIQALLDTHQNNSSSRIIQAMLIAGTHTTVITLDSVVSQLIAHPEAFKKARDEINNQVGDSRLLNDADLAKLAYLHGTISETLRLGLVKILPAHESSEDCTVGGYHIPKGTQLLVNAWAVHSDPELWIEPDRFKPERFLQSEVQEKGGCKFISFGLGRRVCPGEGLGMRVMALSLGTLIQCFDWEEVKEAPVKTNPKKAEERHVKIIFRPREALTKVVDMKMILELNLIVYMLIADYTNETIMVHGCSRRFQRLSMPPLETPLTPPLSILSNTGSPVYNPPFHLQVRFREVHSRILSSGVVSGGRRVFGLECCLEHLFKLLILIIITWRTDWDKQLLLVDALSVA</sequence>
<evidence type="ECO:0000256" key="8">
    <source>
        <dbReference type="ARBA" id="ARBA00023004"/>
    </source>
</evidence>
<dbReference type="Pfam" id="PF00067">
    <property type="entry name" value="p450"/>
    <property type="match status" value="1"/>
</dbReference>
<reference evidence="15" key="1">
    <citation type="journal article" date="2019" name="Gigascience">
        <title>De novo genome assembly of the endangered Acer yangbiense, a plant species with extremely small populations endemic to Yunnan Province, China.</title>
        <authorList>
            <person name="Yang J."/>
            <person name="Wariss H.M."/>
            <person name="Tao L."/>
            <person name="Zhang R."/>
            <person name="Yun Q."/>
            <person name="Hollingsworth P."/>
            <person name="Dao Z."/>
            <person name="Luo G."/>
            <person name="Guo H."/>
            <person name="Ma Y."/>
            <person name="Sun W."/>
        </authorList>
    </citation>
    <scope>NUCLEOTIDE SEQUENCE [LARGE SCALE GENOMIC DNA]</scope>
    <source>
        <strain evidence="15">cv. Malutang</strain>
    </source>
</reference>
<dbReference type="InterPro" id="IPR050651">
    <property type="entry name" value="Plant_Cytochrome_P450_Monoox"/>
</dbReference>
<dbReference type="PROSITE" id="PS00086">
    <property type="entry name" value="CYTOCHROME_P450"/>
    <property type="match status" value="1"/>
</dbReference>
<dbReference type="InterPro" id="IPR001128">
    <property type="entry name" value="Cyt_P450"/>
</dbReference>
<evidence type="ECO:0000256" key="13">
    <source>
        <dbReference type="SAM" id="Phobius"/>
    </source>
</evidence>
<evidence type="ECO:0000256" key="10">
    <source>
        <dbReference type="ARBA" id="ARBA00023136"/>
    </source>
</evidence>
<accession>A0A5C7H798</accession>
<evidence type="ECO:0000313" key="15">
    <source>
        <dbReference type="Proteomes" id="UP000323000"/>
    </source>
</evidence>
<comment type="similarity">
    <text evidence="2 12">Belongs to the cytochrome P450 family.</text>
</comment>
<dbReference type="GO" id="GO:0004497">
    <property type="term" value="F:monooxygenase activity"/>
    <property type="evidence" value="ECO:0007669"/>
    <property type="project" value="UniProtKB-KW"/>
</dbReference>
<dbReference type="PANTHER" id="PTHR47947">
    <property type="entry name" value="CYTOCHROME P450 82C3-RELATED"/>
    <property type="match status" value="1"/>
</dbReference>
<dbReference type="InterPro" id="IPR036396">
    <property type="entry name" value="Cyt_P450_sf"/>
</dbReference>
<dbReference type="PRINTS" id="PR00385">
    <property type="entry name" value="P450"/>
</dbReference>
<dbReference type="Proteomes" id="UP000323000">
    <property type="component" value="Chromosome 10"/>
</dbReference>
<dbReference type="PRINTS" id="PR00463">
    <property type="entry name" value="EP450I"/>
</dbReference>
<protein>
    <recommendedName>
        <fullName evidence="16">Cytochrome P450</fullName>
    </recommendedName>
</protein>
<keyword evidence="7 12" id="KW-0560">Oxidoreductase</keyword>
<evidence type="ECO:0000256" key="9">
    <source>
        <dbReference type="ARBA" id="ARBA00023033"/>
    </source>
</evidence>
<keyword evidence="6 13" id="KW-1133">Transmembrane helix</keyword>
<evidence type="ECO:0000256" key="7">
    <source>
        <dbReference type="ARBA" id="ARBA00023002"/>
    </source>
</evidence>
<keyword evidence="8 11" id="KW-0408">Iron</keyword>
<comment type="cofactor">
    <cofactor evidence="11">
        <name>heme</name>
        <dbReference type="ChEBI" id="CHEBI:30413"/>
    </cofactor>
</comment>
<dbReference type="GO" id="GO:0016705">
    <property type="term" value="F:oxidoreductase activity, acting on paired donors, with incorporation or reduction of molecular oxygen"/>
    <property type="evidence" value="ECO:0007669"/>
    <property type="project" value="InterPro"/>
</dbReference>
<keyword evidence="15" id="KW-1185">Reference proteome</keyword>
<evidence type="ECO:0000256" key="2">
    <source>
        <dbReference type="ARBA" id="ARBA00010617"/>
    </source>
</evidence>
<evidence type="ECO:0000256" key="6">
    <source>
        <dbReference type="ARBA" id="ARBA00022989"/>
    </source>
</evidence>
<dbReference type="SUPFAM" id="SSF48264">
    <property type="entry name" value="Cytochrome P450"/>
    <property type="match status" value="1"/>
</dbReference>
<dbReference type="AlphaFoldDB" id="A0A5C7H798"/>
<proteinExistence type="inferred from homology"/>
<feature type="binding site" description="axial binding residue" evidence="11">
    <location>
        <position position="415"/>
    </location>
    <ligand>
        <name>heme</name>
        <dbReference type="ChEBI" id="CHEBI:30413"/>
    </ligand>
    <ligandPart>
        <name>Fe</name>
        <dbReference type="ChEBI" id="CHEBI:18248"/>
    </ligandPart>
</feature>
<gene>
    <name evidence="14" type="ORF">EZV62_021654</name>
</gene>
<dbReference type="GO" id="GO:0005506">
    <property type="term" value="F:iron ion binding"/>
    <property type="evidence" value="ECO:0007669"/>
    <property type="project" value="InterPro"/>
</dbReference>
<dbReference type="GO" id="GO:0020037">
    <property type="term" value="F:heme binding"/>
    <property type="evidence" value="ECO:0007669"/>
    <property type="project" value="InterPro"/>
</dbReference>
<feature type="transmembrane region" description="Helical" evidence="13">
    <location>
        <begin position="6"/>
        <end position="25"/>
    </location>
</feature>
<keyword evidence="10 13" id="KW-0472">Membrane</keyword>
<organism evidence="14 15">
    <name type="scientific">Acer yangbiense</name>
    <dbReference type="NCBI Taxonomy" id="1000413"/>
    <lineage>
        <taxon>Eukaryota</taxon>
        <taxon>Viridiplantae</taxon>
        <taxon>Streptophyta</taxon>
        <taxon>Embryophyta</taxon>
        <taxon>Tracheophyta</taxon>
        <taxon>Spermatophyta</taxon>
        <taxon>Magnoliopsida</taxon>
        <taxon>eudicotyledons</taxon>
        <taxon>Gunneridae</taxon>
        <taxon>Pentapetalae</taxon>
        <taxon>rosids</taxon>
        <taxon>malvids</taxon>
        <taxon>Sapindales</taxon>
        <taxon>Sapindaceae</taxon>
        <taxon>Hippocastanoideae</taxon>
        <taxon>Acereae</taxon>
        <taxon>Acer</taxon>
    </lineage>
</organism>
<comment type="caution">
    <text evidence="14">The sequence shown here is derived from an EMBL/GenBank/DDBJ whole genome shotgun (WGS) entry which is preliminary data.</text>
</comment>
<dbReference type="InterPro" id="IPR017972">
    <property type="entry name" value="Cyt_P450_CS"/>
</dbReference>
<dbReference type="GO" id="GO:0016020">
    <property type="term" value="C:membrane"/>
    <property type="evidence" value="ECO:0007669"/>
    <property type="project" value="UniProtKB-SubCell"/>
</dbReference>
<dbReference type="OrthoDB" id="2789670at2759"/>